<evidence type="ECO:0000313" key="2">
    <source>
        <dbReference type="Proteomes" id="UP000887116"/>
    </source>
</evidence>
<reference evidence="1" key="1">
    <citation type="submission" date="2020-07" db="EMBL/GenBank/DDBJ databases">
        <title>Multicomponent nature underlies the extraordinary mechanical properties of spider dragline silk.</title>
        <authorList>
            <person name="Kono N."/>
            <person name="Nakamura H."/>
            <person name="Mori M."/>
            <person name="Yoshida Y."/>
            <person name="Ohtoshi R."/>
            <person name="Malay A.D."/>
            <person name="Moran D.A.P."/>
            <person name="Tomita M."/>
            <person name="Numata K."/>
            <person name="Arakawa K."/>
        </authorList>
    </citation>
    <scope>NUCLEOTIDE SEQUENCE</scope>
</reference>
<evidence type="ECO:0000313" key="1">
    <source>
        <dbReference type="EMBL" id="GFQ95817.1"/>
    </source>
</evidence>
<organism evidence="1 2">
    <name type="scientific">Trichonephila clavata</name>
    <name type="common">Joro spider</name>
    <name type="synonym">Nephila clavata</name>
    <dbReference type="NCBI Taxonomy" id="2740835"/>
    <lineage>
        <taxon>Eukaryota</taxon>
        <taxon>Metazoa</taxon>
        <taxon>Ecdysozoa</taxon>
        <taxon>Arthropoda</taxon>
        <taxon>Chelicerata</taxon>
        <taxon>Arachnida</taxon>
        <taxon>Araneae</taxon>
        <taxon>Araneomorphae</taxon>
        <taxon>Entelegynae</taxon>
        <taxon>Araneoidea</taxon>
        <taxon>Nephilidae</taxon>
        <taxon>Trichonephila</taxon>
    </lineage>
</organism>
<keyword evidence="2" id="KW-1185">Reference proteome</keyword>
<sequence>MDANYTTKRLGNLTKSRTKRRGTVLKEVLVQQPLIGHSRSPHLRIANPKMVGQAPSIEYHGLPPPKGLYHPQYEKEACGVGFIVNINGKASHKVR</sequence>
<protein>
    <submittedName>
        <fullName evidence="1">Glutamate synthase</fullName>
    </submittedName>
</protein>
<gene>
    <name evidence="1" type="primary">glt1_3</name>
    <name evidence="1" type="ORF">TNCT_191141</name>
</gene>
<name>A0A8X6G513_TRICU</name>
<accession>A0A8X6G513</accession>
<dbReference type="Proteomes" id="UP000887116">
    <property type="component" value="Unassembled WGS sequence"/>
</dbReference>
<proteinExistence type="predicted"/>
<dbReference type="AlphaFoldDB" id="A0A8X6G513"/>
<comment type="caution">
    <text evidence="1">The sequence shown here is derived from an EMBL/GenBank/DDBJ whole genome shotgun (WGS) entry which is preliminary data.</text>
</comment>
<dbReference type="EMBL" id="BMAO01014578">
    <property type="protein sequence ID" value="GFQ95817.1"/>
    <property type="molecule type" value="Genomic_DNA"/>
</dbReference>